<comment type="caution">
    <text evidence="3">The sequence shown here is derived from an EMBL/GenBank/DDBJ whole genome shotgun (WGS) entry which is preliminary data.</text>
</comment>
<proteinExistence type="predicted"/>
<sequence>MDKIRRPDPASVSMYAMTAQVTPRQRPRALWADARFVIGVVLVLVSIAGVWFVVASSRQTVPVYAATRTIVPGESISPSELRVVDVALGSLEGAYASGDTLPPDAVATRTIPAGELIPAAAVGAASEVRTTTIVVPSSTAIPASVEVGTPVEVWAAPLDEEGVRQAPRILVADAAVAALASSDSVMATNAPSVELVVPRESVAEVLAALAGEATLSVVPAQGAS</sequence>
<protein>
    <recommendedName>
        <fullName evidence="2">SAF domain-containing protein</fullName>
    </recommendedName>
</protein>
<keyword evidence="4" id="KW-1185">Reference proteome</keyword>
<accession>A0ABN3P5B2</accession>
<dbReference type="EMBL" id="BAAARI010000002">
    <property type="protein sequence ID" value="GAA2567256.1"/>
    <property type="molecule type" value="Genomic_DNA"/>
</dbReference>
<evidence type="ECO:0000313" key="4">
    <source>
        <dbReference type="Proteomes" id="UP001500274"/>
    </source>
</evidence>
<evidence type="ECO:0000313" key="3">
    <source>
        <dbReference type="EMBL" id="GAA2567256.1"/>
    </source>
</evidence>
<dbReference type="Proteomes" id="UP001500274">
    <property type="component" value="Unassembled WGS sequence"/>
</dbReference>
<gene>
    <name evidence="3" type="ORF">GCM10009862_02430</name>
</gene>
<feature type="domain" description="SAF" evidence="2">
    <location>
        <begin position="61"/>
        <end position="123"/>
    </location>
</feature>
<keyword evidence="1" id="KW-0812">Transmembrane</keyword>
<feature type="transmembrane region" description="Helical" evidence="1">
    <location>
        <begin position="34"/>
        <end position="54"/>
    </location>
</feature>
<dbReference type="SMART" id="SM00858">
    <property type="entry name" value="SAF"/>
    <property type="match status" value="1"/>
</dbReference>
<reference evidence="3 4" key="1">
    <citation type="journal article" date="2019" name="Int. J. Syst. Evol. Microbiol.">
        <title>The Global Catalogue of Microorganisms (GCM) 10K type strain sequencing project: providing services to taxonomists for standard genome sequencing and annotation.</title>
        <authorList>
            <consortium name="The Broad Institute Genomics Platform"/>
            <consortium name="The Broad Institute Genome Sequencing Center for Infectious Disease"/>
            <person name="Wu L."/>
            <person name="Ma J."/>
        </authorList>
    </citation>
    <scope>NUCLEOTIDE SEQUENCE [LARGE SCALE GENOMIC DNA]</scope>
    <source>
        <strain evidence="3 4">JCM 16365</strain>
    </source>
</reference>
<organism evidence="3 4">
    <name type="scientific">Microbacterium binotii</name>
    <dbReference type="NCBI Taxonomy" id="462710"/>
    <lineage>
        <taxon>Bacteria</taxon>
        <taxon>Bacillati</taxon>
        <taxon>Actinomycetota</taxon>
        <taxon>Actinomycetes</taxon>
        <taxon>Micrococcales</taxon>
        <taxon>Microbacteriaceae</taxon>
        <taxon>Microbacterium</taxon>
    </lineage>
</organism>
<dbReference type="InterPro" id="IPR013974">
    <property type="entry name" value="SAF"/>
</dbReference>
<dbReference type="CDD" id="cd11614">
    <property type="entry name" value="SAF_CpaB_FlgA_like"/>
    <property type="match status" value="1"/>
</dbReference>
<dbReference type="Pfam" id="PF08666">
    <property type="entry name" value="SAF"/>
    <property type="match status" value="1"/>
</dbReference>
<evidence type="ECO:0000259" key="2">
    <source>
        <dbReference type="SMART" id="SM00858"/>
    </source>
</evidence>
<keyword evidence="1" id="KW-1133">Transmembrane helix</keyword>
<keyword evidence="1" id="KW-0472">Membrane</keyword>
<name>A0ABN3P5B2_9MICO</name>
<evidence type="ECO:0000256" key="1">
    <source>
        <dbReference type="SAM" id="Phobius"/>
    </source>
</evidence>